<keyword evidence="1" id="KW-0446">Lipid-binding</keyword>
<dbReference type="EMBL" id="MN740131">
    <property type="protein sequence ID" value="QHT89014.1"/>
    <property type="molecule type" value="Genomic_DNA"/>
</dbReference>
<dbReference type="SUPFAM" id="SSF47027">
    <property type="entry name" value="Acyl-CoA binding protein"/>
    <property type="match status" value="1"/>
</dbReference>
<dbReference type="PANTHER" id="PTHR23310:SF62">
    <property type="entry name" value="ACYL-COA BINDING PROTEIN 1, ISOFORM A"/>
    <property type="match status" value="1"/>
</dbReference>
<dbReference type="Gene3D" id="1.20.80.10">
    <property type="match status" value="1"/>
</dbReference>
<dbReference type="PANTHER" id="PTHR23310">
    <property type="entry name" value="ACYL-COA-BINDING PROTEIN, ACBP"/>
    <property type="match status" value="1"/>
</dbReference>
<dbReference type="GO" id="GO:0000062">
    <property type="term" value="F:fatty-acyl-CoA binding"/>
    <property type="evidence" value="ECO:0007669"/>
    <property type="project" value="InterPro"/>
</dbReference>
<name>A0A6C0I7V4_9ZZZZ</name>
<dbReference type="InterPro" id="IPR035984">
    <property type="entry name" value="Acyl-CoA-binding_sf"/>
</dbReference>
<feature type="domain" description="ACB" evidence="2">
    <location>
        <begin position="5"/>
        <end position="90"/>
    </location>
</feature>
<sequence length="90" mass="10027">MSTDINVIFNQAANDASKLVGKVNDDALLQVYGLYKQATVGDNNTEKPSFFNFKASKKWEAWDSLKGMSKLLAQGQYIKVIKDLIAKNNL</sequence>
<dbReference type="PROSITE" id="PS51228">
    <property type="entry name" value="ACB_2"/>
    <property type="match status" value="1"/>
</dbReference>
<organism evidence="3">
    <name type="scientific">viral metagenome</name>
    <dbReference type="NCBI Taxonomy" id="1070528"/>
    <lineage>
        <taxon>unclassified sequences</taxon>
        <taxon>metagenomes</taxon>
        <taxon>organismal metagenomes</taxon>
    </lineage>
</organism>
<evidence type="ECO:0000313" key="3">
    <source>
        <dbReference type="EMBL" id="QHT89014.1"/>
    </source>
</evidence>
<dbReference type="InterPro" id="IPR000582">
    <property type="entry name" value="Acyl-CoA-binding_protein"/>
</dbReference>
<dbReference type="Pfam" id="PF00887">
    <property type="entry name" value="ACBP"/>
    <property type="match status" value="1"/>
</dbReference>
<dbReference type="InterPro" id="IPR014352">
    <property type="entry name" value="FERM/acyl-CoA-bd_prot_sf"/>
</dbReference>
<dbReference type="GO" id="GO:0006631">
    <property type="term" value="P:fatty acid metabolic process"/>
    <property type="evidence" value="ECO:0007669"/>
    <property type="project" value="TreeGrafter"/>
</dbReference>
<protein>
    <recommendedName>
        <fullName evidence="2">ACB domain-containing protein</fullName>
    </recommendedName>
</protein>
<dbReference type="PRINTS" id="PR00689">
    <property type="entry name" value="ACOABINDINGP"/>
</dbReference>
<accession>A0A6C0I7V4</accession>
<reference evidence="3" key="1">
    <citation type="journal article" date="2020" name="Nature">
        <title>Giant virus diversity and host interactions through global metagenomics.</title>
        <authorList>
            <person name="Schulz F."/>
            <person name="Roux S."/>
            <person name="Paez-Espino D."/>
            <person name="Jungbluth S."/>
            <person name="Walsh D.A."/>
            <person name="Denef V.J."/>
            <person name="McMahon K.D."/>
            <person name="Konstantinidis K.T."/>
            <person name="Eloe-Fadrosh E.A."/>
            <person name="Kyrpides N.C."/>
            <person name="Woyke T."/>
        </authorList>
    </citation>
    <scope>NUCLEOTIDE SEQUENCE</scope>
    <source>
        <strain evidence="3">GVMAG-M-3300023184-51</strain>
    </source>
</reference>
<evidence type="ECO:0000256" key="1">
    <source>
        <dbReference type="ARBA" id="ARBA00023121"/>
    </source>
</evidence>
<evidence type="ECO:0000259" key="2">
    <source>
        <dbReference type="PROSITE" id="PS51228"/>
    </source>
</evidence>
<dbReference type="AlphaFoldDB" id="A0A6C0I7V4"/>
<proteinExistence type="predicted"/>